<reference evidence="1 2" key="1">
    <citation type="journal article" date="2012" name="J. Bacteriol.">
        <title>Genome sequence of the cycloprodigiosin-producing bacterial strain Pseudoalteromonas rubra ATCC 29570(T).</title>
        <authorList>
            <person name="Xie B.B."/>
            <person name="Shu Y.L."/>
            <person name="Qin Q.L."/>
            <person name="Rong J.C."/>
            <person name="Zhang X.Y."/>
            <person name="Chen X.L."/>
            <person name="Zhou B.C."/>
            <person name="Zhang Y.Z."/>
        </authorList>
    </citation>
    <scope>NUCLEOTIDE SEQUENCE [LARGE SCALE GENOMIC DNA]</scope>
    <source>
        <strain evidence="1 2">DSM 6842</strain>
    </source>
</reference>
<name>A0A8T0CDH4_9GAMM</name>
<sequence>MVADKLACFFLLVGIIYHTQPVGYDLKVDSVSSVRLFREGVAFSFADIGLSNTFTADWTKQVT</sequence>
<protein>
    <submittedName>
        <fullName evidence="1">Uncharacterized protein</fullName>
    </submittedName>
</protein>
<accession>A0A8T0CDH4</accession>
<comment type="caution">
    <text evidence="1">The sequence shown here is derived from an EMBL/GenBank/DDBJ whole genome shotgun (WGS) entry which is preliminary data.</text>
</comment>
<gene>
    <name evidence="1" type="ORF">PRUB_a2626</name>
</gene>
<dbReference type="EMBL" id="AHCD03000027">
    <property type="protein sequence ID" value="KAF7788065.1"/>
    <property type="molecule type" value="Genomic_DNA"/>
</dbReference>
<evidence type="ECO:0000313" key="2">
    <source>
        <dbReference type="Proteomes" id="UP000016480"/>
    </source>
</evidence>
<dbReference type="AlphaFoldDB" id="A0A8T0CDH4"/>
<proteinExistence type="predicted"/>
<evidence type="ECO:0000313" key="1">
    <source>
        <dbReference type="EMBL" id="KAF7788065.1"/>
    </source>
</evidence>
<dbReference type="Proteomes" id="UP000016480">
    <property type="component" value="Unassembled WGS sequence"/>
</dbReference>
<organism evidence="1 2">
    <name type="scientific">Pseudoalteromonas rubra</name>
    <dbReference type="NCBI Taxonomy" id="43658"/>
    <lineage>
        <taxon>Bacteria</taxon>
        <taxon>Pseudomonadati</taxon>
        <taxon>Pseudomonadota</taxon>
        <taxon>Gammaproteobacteria</taxon>
        <taxon>Alteromonadales</taxon>
        <taxon>Pseudoalteromonadaceae</taxon>
        <taxon>Pseudoalteromonas</taxon>
    </lineage>
</organism>